<dbReference type="EMBL" id="CAFAAO010000023">
    <property type="protein sequence ID" value="CAB4812376.1"/>
    <property type="molecule type" value="Genomic_DNA"/>
</dbReference>
<evidence type="ECO:0000313" key="6">
    <source>
        <dbReference type="EMBL" id="CAB4850416.1"/>
    </source>
</evidence>
<dbReference type="Gene3D" id="3.90.79.10">
    <property type="entry name" value="Nucleoside Triphosphate Pyrophosphohydrolase"/>
    <property type="match status" value="1"/>
</dbReference>
<evidence type="ECO:0000313" key="5">
    <source>
        <dbReference type="EMBL" id="CAB4812376.1"/>
    </source>
</evidence>
<dbReference type="GO" id="GO:0005829">
    <property type="term" value="C:cytosol"/>
    <property type="evidence" value="ECO:0007669"/>
    <property type="project" value="TreeGrafter"/>
</dbReference>
<dbReference type="InterPro" id="IPR015797">
    <property type="entry name" value="NUDIX_hydrolase-like_dom_sf"/>
</dbReference>
<dbReference type="PANTHER" id="PTHR11839">
    <property type="entry name" value="UDP/ADP-SUGAR PYROPHOSPHATASE"/>
    <property type="match status" value="1"/>
</dbReference>
<dbReference type="PROSITE" id="PS51462">
    <property type="entry name" value="NUDIX"/>
    <property type="match status" value="1"/>
</dbReference>
<sequence>MISDRVVSYPITERKTVFDGLVWDVRRDVFELNSENLTRDYIVHPGAVAVIALNESGELLLIEQYRHAQGKIMWEVPAGLMDLANEDPLETAKRELYEETGYLAKTWNVLLDLANTPGGSTEQIRIYFAQDLNLHPDGRPTGDAEELDMPVHWIPIPDVLESIRRGAVTNPQLVAGTHAALIAMAEPDLALRSADAPWHAREDILASERVWLPRT</sequence>
<keyword evidence="1" id="KW-0378">Hydrolase</keyword>
<reference evidence="3" key="1">
    <citation type="submission" date="2020-05" db="EMBL/GenBank/DDBJ databases">
        <authorList>
            <person name="Chiriac C."/>
            <person name="Salcher M."/>
            <person name="Ghai R."/>
            <person name="Kavagutti S V."/>
        </authorList>
    </citation>
    <scope>NUCLEOTIDE SEQUENCE</scope>
</reference>
<dbReference type="GO" id="GO:0019693">
    <property type="term" value="P:ribose phosphate metabolic process"/>
    <property type="evidence" value="ECO:0007669"/>
    <property type="project" value="TreeGrafter"/>
</dbReference>
<dbReference type="EMBL" id="CAESAI010000023">
    <property type="protein sequence ID" value="CAB4341004.1"/>
    <property type="molecule type" value="Genomic_DNA"/>
</dbReference>
<organism evidence="3">
    <name type="scientific">freshwater metagenome</name>
    <dbReference type="NCBI Taxonomy" id="449393"/>
    <lineage>
        <taxon>unclassified sequences</taxon>
        <taxon>metagenomes</taxon>
        <taxon>ecological metagenomes</taxon>
    </lineage>
</organism>
<evidence type="ECO:0000256" key="1">
    <source>
        <dbReference type="ARBA" id="ARBA00022801"/>
    </source>
</evidence>
<dbReference type="InterPro" id="IPR000086">
    <property type="entry name" value="NUDIX_hydrolase_dom"/>
</dbReference>
<dbReference type="AlphaFoldDB" id="A0A6J5ZE61"/>
<proteinExistence type="predicted"/>
<evidence type="ECO:0000313" key="3">
    <source>
        <dbReference type="EMBL" id="CAB4341004.1"/>
    </source>
</evidence>
<feature type="domain" description="Nudix hydrolase" evidence="2">
    <location>
        <begin position="43"/>
        <end position="186"/>
    </location>
</feature>
<evidence type="ECO:0000313" key="4">
    <source>
        <dbReference type="EMBL" id="CAB4343810.1"/>
    </source>
</evidence>
<evidence type="ECO:0000259" key="2">
    <source>
        <dbReference type="PROSITE" id="PS51462"/>
    </source>
</evidence>
<name>A0A6J5ZE61_9ZZZZ</name>
<dbReference type="PANTHER" id="PTHR11839:SF31">
    <property type="entry name" value="ADP-RIBOSE PYROPHOSPHATASE"/>
    <property type="match status" value="1"/>
</dbReference>
<dbReference type="GO" id="GO:0006753">
    <property type="term" value="P:nucleoside phosphate metabolic process"/>
    <property type="evidence" value="ECO:0007669"/>
    <property type="project" value="TreeGrafter"/>
</dbReference>
<protein>
    <submittedName>
        <fullName evidence="3">Unannotated protein</fullName>
    </submittedName>
</protein>
<gene>
    <name evidence="5" type="ORF">UFOPK3037_01401</name>
    <name evidence="6" type="ORF">UFOPK3278_01236</name>
    <name evidence="3" type="ORF">UFOPK3406_00997</name>
    <name evidence="4" type="ORF">UFOPK3925_01289</name>
</gene>
<dbReference type="EMBL" id="CAFBIX010000069">
    <property type="protein sequence ID" value="CAB4850416.1"/>
    <property type="molecule type" value="Genomic_DNA"/>
</dbReference>
<dbReference type="GO" id="GO:0016787">
    <property type="term" value="F:hydrolase activity"/>
    <property type="evidence" value="ECO:0007669"/>
    <property type="project" value="UniProtKB-KW"/>
</dbReference>
<dbReference type="Pfam" id="PF00293">
    <property type="entry name" value="NUDIX"/>
    <property type="match status" value="1"/>
</dbReference>
<accession>A0A6J5ZE61</accession>
<dbReference type="SUPFAM" id="SSF55811">
    <property type="entry name" value="Nudix"/>
    <property type="match status" value="1"/>
</dbReference>
<dbReference type="EMBL" id="CAESAD010000011">
    <property type="protein sequence ID" value="CAB4343810.1"/>
    <property type="molecule type" value="Genomic_DNA"/>
</dbReference>